<proteinExistence type="predicted"/>
<evidence type="ECO:0000313" key="2">
    <source>
        <dbReference type="Proteomes" id="UP000828390"/>
    </source>
</evidence>
<name>A0A9D4BE30_DREPO</name>
<evidence type="ECO:0000313" key="1">
    <source>
        <dbReference type="EMBL" id="KAH3691349.1"/>
    </source>
</evidence>
<gene>
    <name evidence="1" type="ORF">DPMN_190906</name>
</gene>
<comment type="caution">
    <text evidence="1">The sequence shown here is derived from an EMBL/GenBank/DDBJ whole genome shotgun (WGS) entry which is preliminary data.</text>
</comment>
<keyword evidence="2" id="KW-1185">Reference proteome</keyword>
<sequence length="152" mass="16533">MASSTDCCSVRVHNSPLEILFGQRTLKIFPRQMLMKTCIFFMLYGVVSGSPVLCPKNEYLLHDGIEELNLGVHANFAGSPDVPHLMEGCSSYIYADSDICIMSYLVVRNAAEIGAAVKLPKRFALDCSRCVVGGFGLEHLALFSVDGEAHSG</sequence>
<dbReference type="AlphaFoldDB" id="A0A9D4BE30"/>
<reference evidence="1" key="2">
    <citation type="submission" date="2020-11" db="EMBL/GenBank/DDBJ databases">
        <authorList>
            <person name="McCartney M.A."/>
            <person name="Auch B."/>
            <person name="Kono T."/>
            <person name="Mallez S."/>
            <person name="Becker A."/>
            <person name="Gohl D.M."/>
            <person name="Silverstein K.A.T."/>
            <person name="Koren S."/>
            <person name="Bechman K.B."/>
            <person name="Herman A."/>
            <person name="Abrahante J.E."/>
            <person name="Garbe J."/>
        </authorList>
    </citation>
    <scope>NUCLEOTIDE SEQUENCE</scope>
    <source>
        <strain evidence="1">Duluth1</strain>
        <tissue evidence="1">Whole animal</tissue>
    </source>
</reference>
<protein>
    <submittedName>
        <fullName evidence="1">Uncharacterized protein</fullName>
    </submittedName>
</protein>
<organism evidence="1 2">
    <name type="scientific">Dreissena polymorpha</name>
    <name type="common">Zebra mussel</name>
    <name type="synonym">Mytilus polymorpha</name>
    <dbReference type="NCBI Taxonomy" id="45954"/>
    <lineage>
        <taxon>Eukaryota</taxon>
        <taxon>Metazoa</taxon>
        <taxon>Spiralia</taxon>
        <taxon>Lophotrochozoa</taxon>
        <taxon>Mollusca</taxon>
        <taxon>Bivalvia</taxon>
        <taxon>Autobranchia</taxon>
        <taxon>Heteroconchia</taxon>
        <taxon>Euheterodonta</taxon>
        <taxon>Imparidentia</taxon>
        <taxon>Neoheterodontei</taxon>
        <taxon>Myida</taxon>
        <taxon>Dreissenoidea</taxon>
        <taxon>Dreissenidae</taxon>
        <taxon>Dreissena</taxon>
    </lineage>
</organism>
<reference evidence="1" key="1">
    <citation type="journal article" date="2019" name="bioRxiv">
        <title>The Genome of the Zebra Mussel, Dreissena polymorpha: A Resource for Invasive Species Research.</title>
        <authorList>
            <person name="McCartney M.A."/>
            <person name="Auch B."/>
            <person name="Kono T."/>
            <person name="Mallez S."/>
            <person name="Zhang Y."/>
            <person name="Obille A."/>
            <person name="Becker A."/>
            <person name="Abrahante J.E."/>
            <person name="Garbe J."/>
            <person name="Badalamenti J.P."/>
            <person name="Herman A."/>
            <person name="Mangelson H."/>
            <person name="Liachko I."/>
            <person name="Sullivan S."/>
            <person name="Sone E.D."/>
            <person name="Koren S."/>
            <person name="Silverstein K.A.T."/>
            <person name="Beckman K.B."/>
            <person name="Gohl D.M."/>
        </authorList>
    </citation>
    <scope>NUCLEOTIDE SEQUENCE</scope>
    <source>
        <strain evidence="1">Duluth1</strain>
        <tissue evidence="1">Whole animal</tissue>
    </source>
</reference>
<dbReference type="EMBL" id="JAIWYP010000038">
    <property type="protein sequence ID" value="KAH3691349.1"/>
    <property type="molecule type" value="Genomic_DNA"/>
</dbReference>
<accession>A0A9D4BE30</accession>
<dbReference type="Proteomes" id="UP000828390">
    <property type="component" value="Unassembled WGS sequence"/>
</dbReference>